<accession>A0ABC9GDI4</accession>
<dbReference type="InterPro" id="IPR011009">
    <property type="entry name" value="Kinase-like_dom_sf"/>
</dbReference>
<evidence type="ECO:0000256" key="4">
    <source>
        <dbReference type="ARBA" id="ARBA00022692"/>
    </source>
</evidence>
<evidence type="ECO:0000256" key="10">
    <source>
        <dbReference type="ARBA" id="ARBA00023136"/>
    </source>
</evidence>
<feature type="transmembrane region" description="Helical" evidence="13">
    <location>
        <begin position="64"/>
        <end position="85"/>
    </location>
</feature>
<keyword evidence="10 13" id="KW-0472">Membrane</keyword>
<dbReference type="InterPro" id="IPR017441">
    <property type="entry name" value="Protein_kinase_ATP_BS"/>
</dbReference>
<feature type="transmembrane region" description="Helical" evidence="13">
    <location>
        <begin position="94"/>
        <end position="114"/>
    </location>
</feature>
<dbReference type="PANTHER" id="PTHR47974:SF27">
    <property type="entry name" value="RECEPTOR-LIKE SERINE_THREONINE-PROTEIN KINASE"/>
    <property type="match status" value="1"/>
</dbReference>
<comment type="subcellular location">
    <subcellularLocation>
        <location evidence="1">Membrane</location>
        <topology evidence="1">Single-pass membrane protein</topology>
    </subcellularLocation>
</comment>
<feature type="compositionally biased region" description="Polar residues" evidence="12">
    <location>
        <begin position="625"/>
        <end position="644"/>
    </location>
</feature>
<keyword evidence="9 13" id="KW-1133">Transmembrane helix</keyword>
<evidence type="ECO:0000256" key="9">
    <source>
        <dbReference type="ARBA" id="ARBA00022989"/>
    </source>
</evidence>
<dbReference type="AlphaFoldDB" id="A0ABC9GDI4"/>
<evidence type="ECO:0000256" key="8">
    <source>
        <dbReference type="ARBA" id="ARBA00022840"/>
    </source>
</evidence>
<dbReference type="Gene3D" id="1.10.510.10">
    <property type="entry name" value="Transferase(Phosphotransferase) domain 1"/>
    <property type="match status" value="1"/>
</dbReference>
<keyword evidence="3" id="KW-0808">Transferase</keyword>
<name>A0ABC9GDI4_9POAL</name>
<evidence type="ECO:0000256" key="7">
    <source>
        <dbReference type="ARBA" id="ARBA00022777"/>
    </source>
</evidence>
<keyword evidence="7" id="KW-0418">Kinase</keyword>
<proteinExistence type="predicted"/>
<dbReference type="EMBL" id="OZ075119">
    <property type="protein sequence ID" value="CAL5092371.1"/>
    <property type="molecule type" value="Genomic_DNA"/>
</dbReference>
<feature type="transmembrane region" description="Helical" evidence="13">
    <location>
        <begin position="27"/>
        <end position="49"/>
    </location>
</feature>
<keyword evidence="4 13" id="KW-0812">Transmembrane</keyword>
<dbReference type="GO" id="GO:0005524">
    <property type="term" value="F:ATP binding"/>
    <property type="evidence" value="ECO:0007669"/>
    <property type="project" value="UniProtKB-UniRule"/>
</dbReference>
<feature type="transmembrane region" description="Helical" evidence="13">
    <location>
        <begin position="120"/>
        <end position="139"/>
    </location>
</feature>
<evidence type="ECO:0000313" key="15">
    <source>
        <dbReference type="EMBL" id="CAL5092371.1"/>
    </source>
</evidence>
<dbReference type="SMART" id="SM00220">
    <property type="entry name" value="S_TKc"/>
    <property type="match status" value="1"/>
</dbReference>
<feature type="binding site" evidence="11">
    <location>
        <position position="356"/>
    </location>
    <ligand>
        <name>ATP</name>
        <dbReference type="ChEBI" id="CHEBI:30616"/>
    </ligand>
</feature>
<keyword evidence="5" id="KW-0732">Signal</keyword>
<dbReference type="GO" id="GO:0016020">
    <property type="term" value="C:membrane"/>
    <property type="evidence" value="ECO:0007669"/>
    <property type="project" value="UniProtKB-SubCell"/>
</dbReference>
<gene>
    <name evidence="15" type="ORF">URODEC1_LOCUS114864</name>
</gene>
<feature type="transmembrane region" description="Helical" evidence="13">
    <location>
        <begin position="200"/>
        <end position="219"/>
    </location>
</feature>
<evidence type="ECO:0000256" key="12">
    <source>
        <dbReference type="SAM" id="MobiDB-lite"/>
    </source>
</evidence>
<keyword evidence="2" id="KW-0723">Serine/threonine-protein kinase</keyword>
<dbReference type="Proteomes" id="UP001497457">
    <property type="component" value="Chromosome 9rd"/>
</dbReference>
<dbReference type="PANTHER" id="PTHR47974">
    <property type="entry name" value="OS07G0415500 PROTEIN"/>
    <property type="match status" value="1"/>
</dbReference>
<dbReference type="PROSITE" id="PS50011">
    <property type="entry name" value="PROTEIN_KINASE_DOM"/>
    <property type="match status" value="1"/>
</dbReference>
<keyword evidence="16" id="KW-1185">Reference proteome</keyword>
<evidence type="ECO:0000256" key="13">
    <source>
        <dbReference type="SAM" id="Phobius"/>
    </source>
</evidence>
<evidence type="ECO:0000256" key="2">
    <source>
        <dbReference type="ARBA" id="ARBA00022527"/>
    </source>
</evidence>
<feature type="domain" description="Protein kinase" evidence="14">
    <location>
        <begin position="328"/>
        <end position="637"/>
    </location>
</feature>
<organism evidence="15 16">
    <name type="scientific">Urochloa decumbens</name>
    <dbReference type="NCBI Taxonomy" id="240449"/>
    <lineage>
        <taxon>Eukaryota</taxon>
        <taxon>Viridiplantae</taxon>
        <taxon>Streptophyta</taxon>
        <taxon>Embryophyta</taxon>
        <taxon>Tracheophyta</taxon>
        <taxon>Spermatophyta</taxon>
        <taxon>Magnoliopsida</taxon>
        <taxon>Liliopsida</taxon>
        <taxon>Poales</taxon>
        <taxon>Poaceae</taxon>
        <taxon>PACMAD clade</taxon>
        <taxon>Panicoideae</taxon>
        <taxon>Panicodae</taxon>
        <taxon>Paniceae</taxon>
        <taxon>Melinidinae</taxon>
        <taxon>Urochloa</taxon>
    </lineage>
</organism>
<evidence type="ECO:0000256" key="6">
    <source>
        <dbReference type="ARBA" id="ARBA00022741"/>
    </source>
</evidence>
<keyword evidence="6 11" id="KW-0547">Nucleotide-binding</keyword>
<dbReference type="PROSITE" id="PS00108">
    <property type="entry name" value="PROTEIN_KINASE_ST"/>
    <property type="match status" value="1"/>
</dbReference>
<protein>
    <recommendedName>
        <fullName evidence="14">Protein kinase domain-containing protein</fullName>
    </recommendedName>
</protein>
<evidence type="ECO:0000313" key="16">
    <source>
        <dbReference type="Proteomes" id="UP001497457"/>
    </source>
</evidence>
<reference evidence="15" key="1">
    <citation type="submission" date="2024-10" db="EMBL/GenBank/DDBJ databases">
        <authorList>
            <person name="Ryan C."/>
        </authorList>
    </citation>
    <scope>NUCLEOTIDE SEQUENCE [LARGE SCALE GENOMIC DNA]</scope>
</reference>
<feature type="transmembrane region" description="Helical" evidence="13">
    <location>
        <begin position="159"/>
        <end position="180"/>
    </location>
</feature>
<evidence type="ECO:0000259" key="14">
    <source>
        <dbReference type="PROSITE" id="PS50011"/>
    </source>
</evidence>
<evidence type="ECO:0000256" key="1">
    <source>
        <dbReference type="ARBA" id="ARBA00004167"/>
    </source>
</evidence>
<dbReference type="GO" id="GO:0004674">
    <property type="term" value="F:protein serine/threonine kinase activity"/>
    <property type="evidence" value="ECO:0007669"/>
    <property type="project" value="UniProtKB-KW"/>
</dbReference>
<dbReference type="InterPro" id="IPR001245">
    <property type="entry name" value="Ser-Thr/Tyr_kinase_cat_dom"/>
</dbReference>
<evidence type="ECO:0000256" key="11">
    <source>
        <dbReference type="PROSITE-ProRule" id="PRU10141"/>
    </source>
</evidence>
<dbReference type="SUPFAM" id="SSF56112">
    <property type="entry name" value="Protein kinase-like (PK-like)"/>
    <property type="match status" value="1"/>
</dbReference>
<feature type="transmembrane region" description="Helical" evidence="13">
    <location>
        <begin position="231"/>
        <end position="247"/>
    </location>
</feature>
<dbReference type="InterPro" id="IPR008271">
    <property type="entry name" value="Ser/Thr_kinase_AS"/>
</dbReference>
<dbReference type="Pfam" id="PF07714">
    <property type="entry name" value="PK_Tyr_Ser-Thr"/>
    <property type="match status" value="1"/>
</dbReference>
<dbReference type="InterPro" id="IPR000719">
    <property type="entry name" value="Prot_kinase_dom"/>
</dbReference>
<evidence type="ECO:0000256" key="3">
    <source>
        <dbReference type="ARBA" id="ARBA00022679"/>
    </source>
</evidence>
<evidence type="ECO:0000256" key="5">
    <source>
        <dbReference type="ARBA" id="ARBA00022729"/>
    </source>
</evidence>
<keyword evidence="8 11" id="KW-0067">ATP-binding</keyword>
<dbReference type="FunFam" id="1.10.510.10:FF:001106">
    <property type="entry name" value="Probable LRR receptor-like serine/threonine-protein kinase At1g29720"/>
    <property type="match status" value="1"/>
</dbReference>
<dbReference type="PROSITE" id="PS00107">
    <property type="entry name" value="PROTEIN_KINASE_ATP"/>
    <property type="match status" value="1"/>
</dbReference>
<dbReference type="Gene3D" id="3.30.200.20">
    <property type="entry name" value="Phosphorylase Kinase, domain 1"/>
    <property type="match status" value="1"/>
</dbReference>
<feature type="region of interest" description="Disordered" evidence="12">
    <location>
        <begin position="617"/>
        <end position="644"/>
    </location>
</feature>
<sequence length="644" mass="71749">MADLESSSSLVDSPRSRRRNYWTRVRTILHAAVVTILFIVIIFSCLYIHRKLNLCGERADDRTYALVLLIILLVTYTALGFLYIFNSSGVMEKIISAGFLAFVLSVFLLCSISIDPVFRFRVEFLAGANIAAIFAYCVWMLHPAVRACLCTLRKEVRTILHVAILTILLLAITLAIFYFYTRFSCDNVDYGNNNPVIVLQVQLTIQLIAYTAVGCLYMFNSFNQMQKGISAGFLVLVLSICLLSSIGNERGVHSAIYEANMVAISSYSIWKLYLAVRGWPWLPWLCAARDALLERSGPEAETTALLQLGIQAELLREFSSHEIRAMTQDFASMVGQGGFAQVFRGTLDDGTAVAVKRMVITTSCDVVTGDDDFLREVSIIANVHHRSLVRLLGYCLPRGGGGRYLVYPFFENGSLDRWLFHRGEEGRRLLTWPTRRCIAVDVARALAYLHHECHRRILHLDVKPGNILLDGGLRAHVSDFGISVSVARDLASVVDTRGRGTFGYMAPEMLVNAVSDKSDVYSYGMTLLELVGGRRNLEEAASTTPDLAREFFPCVVREKMARGELMEAVDAAIMADVDEEAAELVVRVALCCIQRRRDLRPSMLAVVDMLEGRVDADLPLPPESRPSSAVDFQQPLSTSLTHGR</sequence>